<protein>
    <recommendedName>
        <fullName evidence="1">AB hydrolase-1 domain-containing protein</fullName>
    </recommendedName>
</protein>
<dbReference type="Proteomes" id="UP000036902">
    <property type="component" value="Chromosome"/>
</dbReference>
<dbReference type="InterPro" id="IPR000073">
    <property type="entry name" value="AB_hydrolase_1"/>
</dbReference>
<dbReference type="NCBIfam" id="TIGR03100">
    <property type="entry name" value="hydr1_PEP"/>
    <property type="match status" value="1"/>
</dbReference>
<evidence type="ECO:0000313" key="3">
    <source>
        <dbReference type="Proteomes" id="UP000036902"/>
    </source>
</evidence>
<dbReference type="EMBL" id="CP014646">
    <property type="protein sequence ID" value="AMO37455.1"/>
    <property type="molecule type" value="Genomic_DNA"/>
</dbReference>
<dbReference type="KEGG" id="thu:AC731_011190"/>
<dbReference type="STRING" id="1134435.AC731_011190"/>
<gene>
    <name evidence="2" type="ORF">AC731_011190</name>
</gene>
<dbReference type="AlphaFoldDB" id="A0A127K670"/>
<accession>A0A127K670</accession>
<organism evidence="2 3">
    <name type="scientific">Thauera humireducens</name>
    <dbReference type="NCBI Taxonomy" id="1134435"/>
    <lineage>
        <taxon>Bacteria</taxon>
        <taxon>Pseudomonadati</taxon>
        <taxon>Pseudomonadota</taxon>
        <taxon>Betaproteobacteria</taxon>
        <taxon>Rhodocyclales</taxon>
        <taxon>Zoogloeaceae</taxon>
        <taxon>Thauera</taxon>
    </lineage>
</organism>
<dbReference type="InterPro" id="IPR017531">
    <property type="entry name" value="Hydrolase-1_PEP"/>
</dbReference>
<feature type="domain" description="AB hydrolase-1" evidence="1">
    <location>
        <begin position="35"/>
        <end position="265"/>
    </location>
</feature>
<evidence type="ECO:0000313" key="2">
    <source>
        <dbReference type="EMBL" id="AMO37455.1"/>
    </source>
</evidence>
<dbReference type="Pfam" id="PF12697">
    <property type="entry name" value="Abhydrolase_6"/>
    <property type="match status" value="1"/>
</dbReference>
<dbReference type="Gene3D" id="3.40.50.1820">
    <property type="entry name" value="alpha/beta hydrolase"/>
    <property type="match status" value="1"/>
</dbReference>
<dbReference type="InterPro" id="IPR029058">
    <property type="entry name" value="AB_hydrolase_fold"/>
</dbReference>
<sequence length="289" mass="31161">MHTERAVSFDCEGERLIGVVTLPAASERPAGIGVVIVVGGPQYRVGSHRQFVLLARFLADNGVPCMRFDYRGMGDATGAARDFEGVTLDLAAAINTFVSEVPSVAKVVLWGLCDGASAICFGLGRDARVGGAVLLNPWVRTASGEARTMLKHYYLRRLFDRQFWLKLLRGGVSIRRALGGVTSAVGQAAGADGQASGSGQQASVPVRMIEGLQSCSVPIAVFLSGRDYVAREFEQCAAADRNWSALIRSERCVLRHFDDADHTFSSSEHRHAIELATLEWLNRIAAHTG</sequence>
<evidence type="ECO:0000259" key="1">
    <source>
        <dbReference type="Pfam" id="PF12697"/>
    </source>
</evidence>
<name>A0A127K670_9RHOO</name>
<keyword evidence="3" id="KW-1185">Reference proteome</keyword>
<reference evidence="3" key="1">
    <citation type="submission" date="2016-03" db="EMBL/GenBank/DDBJ databases">
        <authorList>
            <person name="Ma C."/>
            <person name="Zhou S."/>
            <person name="Yang G."/>
        </authorList>
    </citation>
    <scope>NUCLEOTIDE SEQUENCE [LARGE SCALE GENOMIC DNA]</scope>
    <source>
        <strain evidence="3">SgZ-1</strain>
    </source>
</reference>
<dbReference type="SUPFAM" id="SSF53474">
    <property type="entry name" value="alpha/beta-Hydrolases"/>
    <property type="match status" value="1"/>
</dbReference>
<proteinExistence type="predicted"/>